<gene>
    <name evidence="1" type="ORF">TIFTF001_032754</name>
</gene>
<reference evidence="1" key="1">
    <citation type="submission" date="2023-07" db="EMBL/GenBank/DDBJ databases">
        <title>draft genome sequence of fig (Ficus carica).</title>
        <authorList>
            <person name="Takahashi T."/>
            <person name="Nishimura K."/>
        </authorList>
    </citation>
    <scope>NUCLEOTIDE SEQUENCE</scope>
</reference>
<accession>A0AA88DWX9</accession>
<organism evidence="1 2">
    <name type="scientific">Ficus carica</name>
    <name type="common">Common fig</name>
    <dbReference type="NCBI Taxonomy" id="3494"/>
    <lineage>
        <taxon>Eukaryota</taxon>
        <taxon>Viridiplantae</taxon>
        <taxon>Streptophyta</taxon>
        <taxon>Embryophyta</taxon>
        <taxon>Tracheophyta</taxon>
        <taxon>Spermatophyta</taxon>
        <taxon>Magnoliopsida</taxon>
        <taxon>eudicotyledons</taxon>
        <taxon>Gunneridae</taxon>
        <taxon>Pentapetalae</taxon>
        <taxon>rosids</taxon>
        <taxon>fabids</taxon>
        <taxon>Rosales</taxon>
        <taxon>Moraceae</taxon>
        <taxon>Ficeae</taxon>
        <taxon>Ficus</taxon>
    </lineage>
</organism>
<evidence type="ECO:0000313" key="2">
    <source>
        <dbReference type="Proteomes" id="UP001187192"/>
    </source>
</evidence>
<name>A0AA88DWX9_FICCA</name>
<protein>
    <submittedName>
        <fullName evidence="1">Uncharacterized protein</fullName>
    </submittedName>
</protein>
<dbReference type="EMBL" id="BTGU01000156">
    <property type="protein sequence ID" value="GMN63677.1"/>
    <property type="molecule type" value="Genomic_DNA"/>
</dbReference>
<keyword evidence="2" id="KW-1185">Reference proteome</keyword>
<dbReference type="Proteomes" id="UP001187192">
    <property type="component" value="Unassembled WGS sequence"/>
</dbReference>
<comment type="caution">
    <text evidence="1">The sequence shown here is derived from an EMBL/GenBank/DDBJ whole genome shotgun (WGS) entry which is preliminary data.</text>
</comment>
<sequence>MPPPSPAPPPPPPLPPFAVSAFLGSISNAKLPFSEFAINFWVYLFCCGFDGCENDDFGI</sequence>
<dbReference type="AlphaFoldDB" id="A0AA88DWX9"/>
<proteinExistence type="predicted"/>
<evidence type="ECO:0000313" key="1">
    <source>
        <dbReference type="EMBL" id="GMN63677.1"/>
    </source>
</evidence>